<feature type="domain" description="Sfi1 spindle body" evidence="2">
    <location>
        <begin position="278"/>
        <end position="433"/>
    </location>
</feature>
<dbReference type="OrthoDB" id="6256972at2759"/>
<evidence type="ECO:0000256" key="1">
    <source>
        <dbReference type="SAM" id="Coils"/>
    </source>
</evidence>
<dbReference type="AlphaFoldDB" id="A0A9N9TJE5"/>
<accession>A0A9N9TJE5</accession>
<dbReference type="InterPro" id="IPR052270">
    <property type="entry name" value="CACF_protein"/>
</dbReference>
<dbReference type="InterPro" id="IPR013665">
    <property type="entry name" value="Sfi1_dom"/>
</dbReference>
<dbReference type="Pfam" id="PF08457">
    <property type="entry name" value="Sfi1"/>
    <property type="match status" value="1"/>
</dbReference>
<evidence type="ECO:0000313" key="3">
    <source>
        <dbReference type="EMBL" id="CAG9854985.1"/>
    </source>
</evidence>
<feature type="non-terminal residue" evidence="3">
    <location>
        <position position="455"/>
    </location>
</feature>
<organism evidence="3 4">
    <name type="scientific">Phyllotreta striolata</name>
    <name type="common">Striped flea beetle</name>
    <name type="synonym">Crioceris striolata</name>
    <dbReference type="NCBI Taxonomy" id="444603"/>
    <lineage>
        <taxon>Eukaryota</taxon>
        <taxon>Metazoa</taxon>
        <taxon>Ecdysozoa</taxon>
        <taxon>Arthropoda</taxon>
        <taxon>Hexapoda</taxon>
        <taxon>Insecta</taxon>
        <taxon>Pterygota</taxon>
        <taxon>Neoptera</taxon>
        <taxon>Endopterygota</taxon>
        <taxon>Coleoptera</taxon>
        <taxon>Polyphaga</taxon>
        <taxon>Cucujiformia</taxon>
        <taxon>Chrysomeloidea</taxon>
        <taxon>Chrysomelidae</taxon>
        <taxon>Galerucinae</taxon>
        <taxon>Alticini</taxon>
        <taxon>Phyllotreta</taxon>
    </lineage>
</organism>
<proteinExistence type="predicted"/>
<protein>
    <recommendedName>
        <fullName evidence="2">Sfi1 spindle body domain-containing protein</fullName>
    </recommendedName>
</protein>
<dbReference type="Proteomes" id="UP001153712">
    <property type="component" value="Chromosome 1"/>
</dbReference>
<dbReference type="PANTHER" id="PTHR22028:SF5">
    <property type="entry name" value="COILED-COIL DOMAIN-CONTAINING PROTEIN 191"/>
    <property type="match status" value="1"/>
</dbReference>
<sequence>MDLLNNNLTIPRGNKYKQNLNWTDVPHPQQILITKPEVQLIAKETIRKIFTELLHTSNPSKITQRKVFTKSTNEKYLHEKYFKLWKNIVETRRERRRNLEHAKQQKDKIDFFIHELKKRKTTVQTLTNQSKNINKTNLHTGNNYRSRYEAQKSIIELQKAKLEEQNRIIKELKLGQLCADLEKSRVKINIREIFANCSRQLKHKIPLVMKEESKFSIDTRKVPKIIQLVEQKSLERAEKRRIILERKQQIEEARQKMIEKAMEEKRAVEEEGIKKQLELMKERRRKELEMEKTRRRNQQIYAEKFNKATKFYNSLLLNFCFHKLYRNVQKRRDNEQLAAYHYKRNLLKKCLTSWMQLIEDHHKAQYNKAVDHYQENILRKTIIHWCMFHQEYVLNYQVAEDLYDFKLLSNAFTKWKQYMIDQIMDKRKRELLELENRKTEPAERTLGFLLGIKSM</sequence>
<gene>
    <name evidence="3" type="ORF">PHYEVI_LOCUS1445</name>
</gene>
<dbReference type="EMBL" id="OU900094">
    <property type="protein sequence ID" value="CAG9854985.1"/>
    <property type="molecule type" value="Genomic_DNA"/>
</dbReference>
<keyword evidence="4" id="KW-1185">Reference proteome</keyword>
<name>A0A9N9TJE5_PHYSR</name>
<evidence type="ECO:0000259" key="2">
    <source>
        <dbReference type="Pfam" id="PF08457"/>
    </source>
</evidence>
<evidence type="ECO:0000313" key="4">
    <source>
        <dbReference type="Proteomes" id="UP001153712"/>
    </source>
</evidence>
<reference evidence="3" key="1">
    <citation type="submission" date="2022-01" db="EMBL/GenBank/DDBJ databases">
        <authorList>
            <person name="King R."/>
        </authorList>
    </citation>
    <scope>NUCLEOTIDE SEQUENCE</scope>
</reference>
<feature type="coiled-coil region" evidence="1">
    <location>
        <begin position="234"/>
        <end position="303"/>
    </location>
</feature>
<keyword evidence="1" id="KW-0175">Coiled coil</keyword>
<dbReference type="PANTHER" id="PTHR22028">
    <property type="entry name" value="SFI1 SPINDLE BODY DOMAIN-CONTAINING PROTEIN-RELATED"/>
    <property type="match status" value="1"/>
</dbReference>